<dbReference type="PANTHER" id="PTHR23155">
    <property type="entry name" value="DISEASE RESISTANCE PROTEIN RP"/>
    <property type="match status" value="1"/>
</dbReference>
<dbReference type="InterPro" id="IPR058922">
    <property type="entry name" value="WHD_DRP"/>
</dbReference>
<gene>
    <name evidence="4" type="ORF">Fot_08897</name>
</gene>
<name>A0ABD1WCR7_9LAMI</name>
<evidence type="ECO:0000313" key="4">
    <source>
        <dbReference type="EMBL" id="KAL2547367.1"/>
    </source>
</evidence>
<accession>A0ABD1WCR7</accession>
<sequence length="181" mass="21039">MSDNWLNLQIEENILDSPMMSNFQMSCDILSINLRLCLLTFAVFPEKQLIKKKPLIYWWIGEGFIIKSSNKTAEEAGEETFMELIDKGLIHPSHKTPKNPVIYGCTVHPWIHRMLISMARQANFFDLDTMGKVTNGYQKSRRFILDERSSTNDYHPKGESVSHNQHGGKISKFQLRFLFKE</sequence>
<feature type="domain" description="Disease resistance protein winged helix" evidence="3">
    <location>
        <begin position="43"/>
        <end position="114"/>
    </location>
</feature>
<dbReference type="InterPro" id="IPR036388">
    <property type="entry name" value="WH-like_DNA-bd_sf"/>
</dbReference>
<keyword evidence="2" id="KW-0067">ATP-binding</keyword>
<dbReference type="Gene3D" id="1.10.10.10">
    <property type="entry name" value="Winged helix-like DNA-binding domain superfamily/Winged helix DNA-binding domain"/>
    <property type="match status" value="1"/>
</dbReference>
<evidence type="ECO:0000256" key="1">
    <source>
        <dbReference type="ARBA" id="ARBA00022741"/>
    </source>
</evidence>
<dbReference type="AlphaFoldDB" id="A0ABD1WCR7"/>
<keyword evidence="5" id="KW-1185">Reference proteome</keyword>
<reference evidence="5" key="1">
    <citation type="submission" date="2024-07" db="EMBL/GenBank/DDBJ databases">
        <title>Two chromosome-level genome assemblies of Korean endemic species Abeliophyllum distichum and Forsythia ovata (Oleaceae).</title>
        <authorList>
            <person name="Jang H."/>
        </authorList>
    </citation>
    <scope>NUCLEOTIDE SEQUENCE [LARGE SCALE GENOMIC DNA]</scope>
</reference>
<dbReference type="Proteomes" id="UP001604277">
    <property type="component" value="Unassembled WGS sequence"/>
</dbReference>
<dbReference type="Pfam" id="PF23559">
    <property type="entry name" value="WHD_DRP"/>
    <property type="match status" value="1"/>
</dbReference>
<proteinExistence type="predicted"/>
<evidence type="ECO:0000259" key="3">
    <source>
        <dbReference type="Pfam" id="PF23559"/>
    </source>
</evidence>
<organism evidence="4 5">
    <name type="scientific">Forsythia ovata</name>
    <dbReference type="NCBI Taxonomy" id="205694"/>
    <lineage>
        <taxon>Eukaryota</taxon>
        <taxon>Viridiplantae</taxon>
        <taxon>Streptophyta</taxon>
        <taxon>Embryophyta</taxon>
        <taxon>Tracheophyta</taxon>
        <taxon>Spermatophyta</taxon>
        <taxon>Magnoliopsida</taxon>
        <taxon>eudicotyledons</taxon>
        <taxon>Gunneridae</taxon>
        <taxon>Pentapetalae</taxon>
        <taxon>asterids</taxon>
        <taxon>lamiids</taxon>
        <taxon>Lamiales</taxon>
        <taxon>Oleaceae</taxon>
        <taxon>Forsythieae</taxon>
        <taxon>Forsythia</taxon>
    </lineage>
</organism>
<evidence type="ECO:0000256" key="2">
    <source>
        <dbReference type="ARBA" id="ARBA00022840"/>
    </source>
</evidence>
<dbReference type="PANTHER" id="PTHR23155:SF1071">
    <property type="entry name" value="DISEASE RESISTANCE RPP13-LIKE PROTEIN 1"/>
    <property type="match status" value="1"/>
</dbReference>
<evidence type="ECO:0000313" key="5">
    <source>
        <dbReference type="Proteomes" id="UP001604277"/>
    </source>
</evidence>
<protein>
    <submittedName>
        <fullName evidence="4">Disease resistance protein RGA5-like</fullName>
    </submittedName>
</protein>
<dbReference type="EMBL" id="JBFOLJ010000003">
    <property type="protein sequence ID" value="KAL2547367.1"/>
    <property type="molecule type" value="Genomic_DNA"/>
</dbReference>
<keyword evidence="1" id="KW-0547">Nucleotide-binding</keyword>
<comment type="caution">
    <text evidence="4">The sequence shown here is derived from an EMBL/GenBank/DDBJ whole genome shotgun (WGS) entry which is preliminary data.</text>
</comment>
<dbReference type="InterPro" id="IPR044974">
    <property type="entry name" value="Disease_R_plants"/>
</dbReference>